<comment type="caution">
    <text evidence="2">The sequence shown here is derived from an EMBL/GenBank/DDBJ whole genome shotgun (WGS) entry which is preliminary data.</text>
</comment>
<dbReference type="OrthoDB" id="3546586at2759"/>
<dbReference type="EMBL" id="LAYC01000002">
    <property type="protein sequence ID" value="KYK57367.1"/>
    <property type="molecule type" value="Genomic_DNA"/>
</dbReference>
<protein>
    <recommendedName>
        <fullName evidence="4">Ig-like domain-containing protein</fullName>
    </recommendedName>
</protein>
<organism evidence="2 3">
    <name type="scientific">Drechmeria coniospora</name>
    <name type="common">Nematophagous fungus</name>
    <name type="synonym">Meria coniospora</name>
    <dbReference type="NCBI Taxonomy" id="98403"/>
    <lineage>
        <taxon>Eukaryota</taxon>
        <taxon>Fungi</taxon>
        <taxon>Dikarya</taxon>
        <taxon>Ascomycota</taxon>
        <taxon>Pezizomycotina</taxon>
        <taxon>Sordariomycetes</taxon>
        <taxon>Hypocreomycetidae</taxon>
        <taxon>Hypocreales</taxon>
        <taxon>Ophiocordycipitaceae</taxon>
        <taxon>Drechmeria</taxon>
    </lineage>
</organism>
<evidence type="ECO:0000313" key="2">
    <source>
        <dbReference type="EMBL" id="KYK57367.1"/>
    </source>
</evidence>
<reference evidence="2 3" key="1">
    <citation type="journal article" date="2016" name="Sci. Rep.">
        <title>Insights into Adaptations to a Near-Obligate Nematode Endoparasitic Lifestyle from the Finished Genome of Drechmeria coniospora.</title>
        <authorList>
            <person name="Zhang L."/>
            <person name="Zhou Z."/>
            <person name="Guo Q."/>
            <person name="Fokkens L."/>
            <person name="Miskei M."/>
            <person name="Pocsi I."/>
            <person name="Zhang W."/>
            <person name="Chen M."/>
            <person name="Wang L."/>
            <person name="Sun Y."/>
            <person name="Donzelli B.G."/>
            <person name="Gibson D.M."/>
            <person name="Nelson D.R."/>
            <person name="Luo J.G."/>
            <person name="Rep M."/>
            <person name="Liu H."/>
            <person name="Yang S."/>
            <person name="Wang J."/>
            <person name="Krasnoff S.B."/>
            <person name="Xu Y."/>
            <person name="Molnar I."/>
            <person name="Lin M."/>
        </authorList>
    </citation>
    <scope>NUCLEOTIDE SEQUENCE [LARGE SCALE GENOMIC DNA]</scope>
    <source>
        <strain evidence="2 3">ARSEF 6962</strain>
    </source>
</reference>
<keyword evidence="1" id="KW-0732">Signal</keyword>
<gene>
    <name evidence="2" type="ORF">DCS_04376</name>
</gene>
<evidence type="ECO:0000256" key="1">
    <source>
        <dbReference type="SAM" id="SignalP"/>
    </source>
</evidence>
<dbReference type="GeneID" id="63717019"/>
<feature type="chain" id="PRO_5007580594" description="Ig-like domain-containing protein" evidence="1">
    <location>
        <begin position="19"/>
        <end position="99"/>
    </location>
</feature>
<dbReference type="Proteomes" id="UP000076580">
    <property type="component" value="Chromosome 02"/>
</dbReference>
<proteinExistence type="predicted"/>
<name>A0A151GJU2_DRECN</name>
<evidence type="ECO:0008006" key="4">
    <source>
        <dbReference type="Google" id="ProtNLM"/>
    </source>
</evidence>
<accession>A0A151GJU2</accession>
<dbReference type="RefSeq" id="XP_040656719.1">
    <property type="nucleotide sequence ID" value="XM_040801686.1"/>
</dbReference>
<keyword evidence="3" id="KW-1185">Reference proteome</keyword>
<feature type="signal peptide" evidence="1">
    <location>
        <begin position="1"/>
        <end position="18"/>
    </location>
</feature>
<evidence type="ECO:0000313" key="3">
    <source>
        <dbReference type="Proteomes" id="UP000076580"/>
    </source>
</evidence>
<sequence length="99" mass="10196">MFAPSCLVLLAAALGASAKPVPETCTTTMMAPFPQMQMGPTLTVWPTTVVETAAVDCGDCLLQVGHRGRGPGPVRQITATVTAAEPSTTTVYECKATGN</sequence>
<dbReference type="AlphaFoldDB" id="A0A151GJU2"/>
<dbReference type="InParanoid" id="A0A151GJU2"/>